<dbReference type="Pfam" id="PF04055">
    <property type="entry name" value="Radical_SAM"/>
    <property type="match status" value="1"/>
</dbReference>
<dbReference type="CDD" id="cd01335">
    <property type="entry name" value="Radical_SAM"/>
    <property type="match status" value="1"/>
</dbReference>
<evidence type="ECO:0000256" key="5">
    <source>
        <dbReference type="ARBA" id="ARBA00023004"/>
    </source>
</evidence>
<dbReference type="GO" id="GO:0003824">
    <property type="term" value="F:catalytic activity"/>
    <property type="evidence" value="ECO:0007669"/>
    <property type="project" value="InterPro"/>
</dbReference>
<dbReference type="GO" id="GO:0051539">
    <property type="term" value="F:4 iron, 4 sulfur cluster binding"/>
    <property type="evidence" value="ECO:0007669"/>
    <property type="project" value="UniProtKB-KW"/>
</dbReference>
<protein>
    <submittedName>
        <fullName evidence="8">Radical SAM protein</fullName>
    </submittedName>
</protein>
<accession>A0A9D5Q7F8</accession>
<dbReference type="SUPFAM" id="SSF102114">
    <property type="entry name" value="Radical SAM enzymes"/>
    <property type="match status" value="1"/>
</dbReference>
<dbReference type="InterPro" id="IPR058240">
    <property type="entry name" value="rSAM_sf"/>
</dbReference>
<dbReference type="AlphaFoldDB" id="A0A9D5Q7F8"/>
<evidence type="ECO:0000256" key="6">
    <source>
        <dbReference type="ARBA" id="ARBA00023014"/>
    </source>
</evidence>
<sequence length="312" mass="34484">MIAFGPVPSRRLGHSIGVNTIPPKICTYSCVYCQLGRSLKMQVVREVFYEPDAIARDVERKVTDAANNGESIDYLTFVPDGEPTLDRNLGQEIDLLKPLGLKIAVITNASLLWHAEIREEVGKADWVSVKVDAVTQAIWRKIDRPYGTLRCDRVLEGIETFAQGFRGTLTTETMLVQGVNDIPEVISRIAAFLRKIGPAVSYLAIPTRPPAEPWALPASEQVINSAYQVFREHGLKVEYLLGYEGNAFAFTGNIEADLLSITAVHPMREEAVRTLLAKAGADWHVVDTLLADGTLLAVPYGGNQFYMRTLGR</sequence>
<dbReference type="SFLD" id="SFLDS00029">
    <property type="entry name" value="Radical_SAM"/>
    <property type="match status" value="1"/>
</dbReference>
<evidence type="ECO:0000256" key="1">
    <source>
        <dbReference type="ARBA" id="ARBA00001966"/>
    </source>
</evidence>
<keyword evidence="5" id="KW-0408">Iron</keyword>
<name>A0A9D5Q7F8_9BACT</name>
<organism evidence="8 9">
    <name type="scientific">candidate division KSB3 bacterium</name>
    <dbReference type="NCBI Taxonomy" id="2044937"/>
    <lineage>
        <taxon>Bacteria</taxon>
        <taxon>candidate division KSB3</taxon>
    </lineage>
</organism>
<evidence type="ECO:0000313" key="8">
    <source>
        <dbReference type="EMBL" id="MBD3326398.1"/>
    </source>
</evidence>
<evidence type="ECO:0000256" key="2">
    <source>
        <dbReference type="ARBA" id="ARBA00022485"/>
    </source>
</evidence>
<proteinExistence type="predicted"/>
<dbReference type="SFLD" id="SFLDG01083">
    <property type="entry name" value="Uncharacterised_Radical_SAM_Su"/>
    <property type="match status" value="1"/>
</dbReference>
<gene>
    <name evidence="8" type="ORF">GF339_17570</name>
</gene>
<evidence type="ECO:0000256" key="3">
    <source>
        <dbReference type="ARBA" id="ARBA00022691"/>
    </source>
</evidence>
<dbReference type="Proteomes" id="UP000649604">
    <property type="component" value="Unassembled WGS sequence"/>
</dbReference>
<comment type="caution">
    <text evidence="8">The sequence shown here is derived from an EMBL/GenBank/DDBJ whole genome shotgun (WGS) entry which is preliminary data.</text>
</comment>
<dbReference type="Gene3D" id="3.20.20.70">
    <property type="entry name" value="Aldolase class I"/>
    <property type="match status" value="1"/>
</dbReference>
<keyword evidence="3" id="KW-0949">S-adenosyl-L-methionine</keyword>
<reference evidence="8" key="1">
    <citation type="submission" date="2019-11" db="EMBL/GenBank/DDBJ databases">
        <title>Microbial mats filling the niche in hypersaline microbial mats.</title>
        <authorList>
            <person name="Wong H.L."/>
            <person name="Macleod F.I."/>
            <person name="White R.A. III"/>
            <person name="Burns B.P."/>
        </authorList>
    </citation>
    <scope>NUCLEOTIDE SEQUENCE</scope>
    <source>
        <strain evidence="8">Rbin_158</strain>
    </source>
</reference>
<dbReference type="InterPro" id="IPR007197">
    <property type="entry name" value="rSAM"/>
</dbReference>
<dbReference type="EMBL" id="WJJP01000573">
    <property type="protein sequence ID" value="MBD3326398.1"/>
    <property type="molecule type" value="Genomic_DNA"/>
</dbReference>
<evidence type="ECO:0000313" key="9">
    <source>
        <dbReference type="Proteomes" id="UP000649604"/>
    </source>
</evidence>
<dbReference type="InterPro" id="IPR040084">
    <property type="entry name" value="GTPase_Obg"/>
</dbReference>
<comment type="cofactor">
    <cofactor evidence="1">
        <name>[4Fe-4S] cluster</name>
        <dbReference type="ChEBI" id="CHEBI:49883"/>
    </cofactor>
</comment>
<dbReference type="InterPro" id="IPR013785">
    <property type="entry name" value="Aldolase_TIM"/>
</dbReference>
<keyword evidence="6" id="KW-0411">Iron-sulfur</keyword>
<dbReference type="PANTHER" id="PTHR43787">
    <property type="entry name" value="FEMO COFACTOR BIOSYNTHESIS PROTEIN NIFB-RELATED"/>
    <property type="match status" value="1"/>
</dbReference>
<dbReference type="PANTHER" id="PTHR43787:SF11">
    <property type="entry name" value="UPF0026 PROTEIN SLR1464"/>
    <property type="match status" value="1"/>
</dbReference>
<keyword evidence="2" id="KW-0004">4Fe-4S</keyword>
<evidence type="ECO:0000259" key="7">
    <source>
        <dbReference type="PROSITE" id="PS51918"/>
    </source>
</evidence>
<dbReference type="GO" id="GO:0046872">
    <property type="term" value="F:metal ion binding"/>
    <property type="evidence" value="ECO:0007669"/>
    <property type="project" value="UniProtKB-KW"/>
</dbReference>
<feature type="domain" description="Radical SAM core" evidence="7">
    <location>
        <begin position="10"/>
        <end position="244"/>
    </location>
</feature>
<evidence type="ECO:0000256" key="4">
    <source>
        <dbReference type="ARBA" id="ARBA00022723"/>
    </source>
</evidence>
<dbReference type="PROSITE" id="PS51918">
    <property type="entry name" value="RADICAL_SAM"/>
    <property type="match status" value="1"/>
</dbReference>
<keyword evidence="4" id="KW-0479">Metal-binding</keyword>